<dbReference type="EMBL" id="GFXV01005733">
    <property type="protein sequence ID" value="MBW17538.1"/>
    <property type="molecule type" value="Transcribed_RNA"/>
</dbReference>
<comment type="subcellular location">
    <subcellularLocation>
        <location evidence="1">Mitochondrion</location>
    </subcellularLocation>
</comment>
<evidence type="ECO:0000313" key="10">
    <source>
        <dbReference type="EMBL" id="MBW17538.1"/>
    </source>
</evidence>
<evidence type="ECO:0000256" key="6">
    <source>
        <dbReference type="ARBA" id="ARBA00023274"/>
    </source>
</evidence>
<dbReference type="SUPFAM" id="SSF54211">
    <property type="entry name" value="Ribosomal protein S5 domain 2-like"/>
    <property type="match status" value="1"/>
</dbReference>
<proteinExistence type="inferred from homology"/>
<dbReference type="InterPro" id="IPR014721">
    <property type="entry name" value="Ribsml_uS5_D2-typ_fold_subgr"/>
</dbReference>
<dbReference type="Pfam" id="PF00380">
    <property type="entry name" value="Ribosomal_S9"/>
    <property type="match status" value="1"/>
</dbReference>
<dbReference type="PANTHER" id="PTHR21569">
    <property type="entry name" value="RIBOSOMAL PROTEIN S9"/>
    <property type="match status" value="1"/>
</dbReference>
<organism evidence="10">
    <name type="scientific">Melanaphis sacchari</name>
    <dbReference type="NCBI Taxonomy" id="742174"/>
    <lineage>
        <taxon>Eukaryota</taxon>
        <taxon>Metazoa</taxon>
        <taxon>Ecdysozoa</taxon>
        <taxon>Arthropoda</taxon>
        <taxon>Hexapoda</taxon>
        <taxon>Insecta</taxon>
        <taxon>Pterygota</taxon>
        <taxon>Neoptera</taxon>
        <taxon>Paraneoptera</taxon>
        <taxon>Hemiptera</taxon>
        <taxon>Sternorrhyncha</taxon>
        <taxon>Aphidomorpha</taxon>
        <taxon>Aphidoidea</taxon>
        <taxon>Aphididae</taxon>
        <taxon>Aphidini</taxon>
        <taxon>Melanaphis</taxon>
    </lineage>
</organism>
<dbReference type="GO" id="GO:0006412">
    <property type="term" value="P:translation"/>
    <property type="evidence" value="ECO:0007669"/>
    <property type="project" value="InterPro"/>
</dbReference>
<dbReference type="GO" id="GO:0003735">
    <property type="term" value="F:structural constituent of ribosome"/>
    <property type="evidence" value="ECO:0007669"/>
    <property type="project" value="InterPro"/>
</dbReference>
<reference evidence="10" key="1">
    <citation type="submission" date="2017-10" db="EMBL/GenBank/DDBJ databases">
        <title>Transcriptome Assembly of Sugarcane Aphid Adults.</title>
        <authorList>
            <person name="Scully E.D."/>
            <person name="Palmer N.A."/>
            <person name="Geib S.M."/>
            <person name="Sarath G."/>
            <person name="Sattler S.E."/>
        </authorList>
    </citation>
    <scope>NUCLEOTIDE SEQUENCE</scope>
    <source>
        <tissue evidence="10">Whole body</tissue>
    </source>
</reference>
<dbReference type="GO" id="GO:0003723">
    <property type="term" value="F:RNA binding"/>
    <property type="evidence" value="ECO:0007669"/>
    <property type="project" value="TreeGrafter"/>
</dbReference>
<evidence type="ECO:0000256" key="9">
    <source>
        <dbReference type="SAM" id="MobiDB-lite"/>
    </source>
</evidence>
<protein>
    <recommendedName>
        <fullName evidence="7">Small ribosomal subunit protein uS9m</fullName>
    </recommendedName>
    <alternativeName>
        <fullName evidence="8">28S ribosomal protein S9, mitochondrial</fullName>
    </alternativeName>
</protein>
<evidence type="ECO:0000256" key="1">
    <source>
        <dbReference type="ARBA" id="ARBA00004173"/>
    </source>
</evidence>
<feature type="region of interest" description="Disordered" evidence="9">
    <location>
        <begin position="376"/>
        <end position="395"/>
    </location>
</feature>
<dbReference type="AlphaFoldDB" id="A0A2H8TWJ8"/>
<keyword evidence="6" id="KW-0687">Ribonucleoprotein</keyword>
<dbReference type="InterPro" id="IPR000754">
    <property type="entry name" value="Ribosomal_uS9"/>
</dbReference>
<name>A0A2H8TWJ8_9HEMI</name>
<accession>A0A2H8TWJ8</accession>
<sequence>MIALQRLFNSVTINKFNTPKILSNFVPRCTYGLNNVGSDDPNVEIIEKKIVEEKTSLAMRAYLQRATQYNNFMEQQTHEYNVGKRHLANMMGVDPETFTQTDIDVAIEYLFPSGLYDPKARPLMKPPSEVFPPKKDAEFDESGRPFHVFFYTGKPNFYLILHNIATKLSELNKFEDSLRKNNILPDPDKKLTSLGSQWLSKEDLEKLTVEKLSDHEYKNFVIAIERLLKHPCSYKSVEFISNYQKPMISTKAIIESAPVEYTKDGRAYVTVKDCPRKDARADVTVYYPGTGKLSINGKGIEFFDDIQAREQILFPLLFTDMVDKVDIHATVKGGGVSGKAGAIRFGISWSLRSFVDPETVERMRIAGLLQKDYRRRERKKPGQARARRKFTWKKR</sequence>
<gene>
    <name evidence="10" type="primary">MRPS9</name>
</gene>
<evidence type="ECO:0000256" key="4">
    <source>
        <dbReference type="ARBA" id="ARBA00022980"/>
    </source>
</evidence>
<dbReference type="PANTHER" id="PTHR21569:SF1">
    <property type="entry name" value="SMALL RIBOSOMAL SUBUNIT PROTEIN US9M"/>
    <property type="match status" value="1"/>
</dbReference>
<evidence type="ECO:0000256" key="8">
    <source>
        <dbReference type="ARBA" id="ARBA00076042"/>
    </source>
</evidence>
<evidence type="ECO:0000256" key="7">
    <source>
        <dbReference type="ARBA" id="ARBA00039318"/>
    </source>
</evidence>
<evidence type="ECO:0000256" key="5">
    <source>
        <dbReference type="ARBA" id="ARBA00023128"/>
    </source>
</evidence>
<dbReference type="InterPro" id="IPR020568">
    <property type="entry name" value="Ribosomal_Su5_D2-typ_SF"/>
</dbReference>
<keyword evidence="4 10" id="KW-0689">Ribosomal protein</keyword>
<dbReference type="OrthoDB" id="10254627at2759"/>
<comment type="similarity">
    <text evidence="2">Belongs to the universal ribosomal protein uS9 family.</text>
</comment>
<dbReference type="FunFam" id="3.30.230.10:FF:000035">
    <property type="entry name" value="28S ribosomal protein S9, mitochondrial"/>
    <property type="match status" value="1"/>
</dbReference>
<dbReference type="GO" id="GO:0005763">
    <property type="term" value="C:mitochondrial small ribosomal subunit"/>
    <property type="evidence" value="ECO:0007669"/>
    <property type="project" value="TreeGrafter"/>
</dbReference>
<evidence type="ECO:0000256" key="3">
    <source>
        <dbReference type="ARBA" id="ARBA00022946"/>
    </source>
</evidence>
<keyword evidence="5" id="KW-0496">Mitochondrion</keyword>
<dbReference type="Gene3D" id="3.30.230.10">
    <property type="match status" value="1"/>
</dbReference>
<evidence type="ECO:0000256" key="2">
    <source>
        <dbReference type="ARBA" id="ARBA00005251"/>
    </source>
</evidence>
<keyword evidence="3" id="KW-0809">Transit peptide</keyword>
<dbReference type="GO" id="GO:0005743">
    <property type="term" value="C:mitochondrial inner membrane"/>
    <property type="evidence" value="ECO:0007669"/>
    <property type="project" value="UniProtKB-ARBA"/>
</dbReference>